<proteinExistence type="predicted"/>
<evidence type="ECO:0000256" key="3">
    <source>
        <dbReference type="SAM" id="MobiDB-lite"/>
    </source>
</evidence>
<evidence type="ECO:0000256" key="2">
    <source>
        <dbReference type="PIRNR" id="PIRNR002070"/>
    </source>
</evidence>
<dbReference type="SUPFAM" id="SSF50249">
    <property type="entry name" value="Nucleic acid-binding proteins"/>
    <property type="match status" value="1"/>
</dbReference>
<dbReference type="Pfam" id="PF00436">
    <property type="entry name" value="SSB"/>
    <property type="match status" value="1"/>
</dbReference>
<accession>A0A0B3BTD3</accession>
<dbReference type="STRING" id="706570.PT85_13975"/>
<dbReference type="InterPro" id="IPR000424">
    <property type="entry name" value="Primosome_PriB/ssb"/>
</dbReference>
<keyword evidence="1 2" id="KW-0238">DNA-binding</keyword>
<evidence type="ECO:0000313" key="4">
    <source>
        <dbReference type="EMBL" id="KHO64316.1"/>
    </source>
</evidence>
<dbReference type="Gene3D" id="2.40.50.140">
    <property type="entry name" value="Nucleic acid-binding proteins"/>
    <property type="match status" value="1"/>
</dbReference>
<dbReference type="RefSeq" id="WP_039606990.1">
    <property type="nucleotide sequence ID" value="NZ_FMUP01000003.1"/>
</dbReference>
<gene>
    <name evidence="4" type="ORF">PT85_13975</name>
</gene>
<protein>
    <recommendedName>
        <fullName evidence="2">Single-stranded DNA-binding protein</fullName>
    </recommendedName>
</protein>
<dbReference type="GO" id="GO:0003697">
    <property type="term" value="F:single-stranded DNA binding"/>
    <property type="evidence" value="ECO:0007669"/>
    <property type="project" value="InterPro"/>
</dbReference>
<dbReference type="InterPro" id="IPR012340">
    <property type="entry name" value="NA-bd_OB-fold"/>
</dbReference>
<dbReference type="PIRSF" id="PIRSF002070">
    <property type="entry name" value="SSB"/>
    <property type="match status" value="1"/>
</dbReference>
<name>A0A0B3BTD3_9PSED</name>
<comment type="caution">
    <text evidence="4">The sequence shown here is derived from an EMBL/GenBank/DDBJ whole genome shotgun (WGS) entry which is preliminary data.</text>
</comment>
<dbReference type="InterPro" id="IPR011344">
    <property type="entry name" value="ssDNA-bd"/>
</dbReference>
<sequence>MSTHFSGEGNIGSVPEYREFPNGNDEPRRLLRLNIYFDNPIPRKDGEYEDRGGFWAPVELWHREAEHWSTLYQKGMRVLVEGRAVRDEWEDAEENERVTFKIEARRIGILPYRIESVALTAKPVAGP</sequence>
<organism evidence="4 5">
    <name type="scientific">Pseudomonas flexibilis</name>
    <dbReference type="NCBI Taxonomy" id="706570"/>
    <lineage>
        <taxon>Bacteria</taxon>
        <taxon>Pseudomonadati</taxon>
        <taxon>Pseudomonadota</taxon>
        <taxon>Gammaproteobacteria</taxon>
        <taxon>Pseudomonadales</taxon>
        <taxon>Pseudomonadaceae</taxon>
        <taxon>Pseudomonas</taxon>
    </lineage>
</organism>
<evidence type="ECO:0000313" key="5">
    <source>
        <dbReference type="Proteomes" id="UP000030980"/>
    </source>
</evidence>
<keyword evidence="5" id="KW-1185">Reference proteome</keyword>
<dbReference type="EMBL" id="JTAK01000005">
    <property type="protein sequence ID" value="KHO64316.1"/>
    <property type="molecule type" value="Genomic_DNA"/>
</dbReference>
<dbReference type="NCBIfam" id="NF006039">
    <property type="entry name" value="PRK08182.1"/>
    <property type="match status" value="1"/>
</dbReference>
<reference evidence="4 5" key="1">
    <citation type="submission" date="2014-11" db="EMBL/GenBank/DDBJ databases">
        <title>Genome sequence of Pseudomonas tuomuerensis JCM 14085.</title>
        <authorList>
            <person name="Shin S.-K."/>
            <person name="Yi H."/>
        </authorList>
    </citation>
    <scope>NUCLEOTIDE SEQUENCE [LARGE SCALE GENOMIC DNA]</scope>
    <source>
        <strain evidence="4 5">JCM 14085</strain>
    </source>
</reference>
<dbReference type="AlphaFoldDB" id="A0A0B3BTD3"/>
<dbReference type="GO" id="GO:0006260">
    <property type="term" value="P:DNA replication"/>
    <property type="evidence" value="ECO:0007669"/>
    <property type="project" value="InterPro"/>
</dbReference>
<dbReference type="OrthoDB" id="4427276at2"/>
<dbReference type="Proteomes" id="UP000030980">
    <property type="component" value="Unassembled WGS sequence"/>
</dbReference>
<dbReference type="PROSITE" id="PS50935">
    <property type="entry name" value="SSB"/>
    <property type="match status" value="1"/>
</dbReference>
<dbReference type="CDD" id="cd04496">
    <property type="entry name" value="SSB_OBF"/>
    <property type="match status" value="1"/>
</dbReference>
<feature type="region of interest" description="Disordered" evidence="3">
    <location>
        <begin position="1"/>
        <end position="26"/>
    </location>
</feature>
<evidence type="ECO:0000256" key="1">
    <source>
        <dbReference type="ARBA" id="ARBA00023125"/>
    </source>
</evidence>